<sequence>MQKIGDITNTADSNGEYTNGNVAAGIPPTILESGWFNTVQREMINVLLKAGMKPDKTNDAQLSEAIRKLVSDSQVALTDSFGQSSSLAASQKLVTHANDNANRRLDKAQNGADIEDKAAFVNNLGLSGTATNESVDNKLRHKVNIEPGVLNGSDLISEQLMGGFGVAIRGSAPIPADAPTVDGAIKVVQIGNNAWPTLLAFSAYENKMFIRTRKESNGSWNDWLEITDCVTSASLSSGLSVKLDKSSVVYATGSSATQVMSQQAVTDRLFGINQSWRDVTKGRSLGATYENSSKKAIAFVVTAYSERHGCSVGASVDGIDSPGTFNYKVNAFSSSSLMIVPPGSSYSARISAGEGYLIKWLELS</sequence>
<dbReference type="GO" id="GO:0019062">
    <property type="term" value="P:virion attachment to host cell"/>
    <property type="evidence" value="ECO:0007669"/>
    <property type="project" value="InterPro"/>
</dbReference>
<protein>
    <submittedName>
        <fullName evidence="1">Tail fiber protein</fullName>
    </submittedName>
</protein>
<gene>
    <name evidence="1" type="ORF">Xbud_01857</name>
</gene>
<proteinExistence type="predicted"/>
<organism evidence="1 2">
    <name type="scientific">Xenorhabdus budapestensis</name>
    <dbReference type="NCBI Taxonomy" id="290110"/>
    <lineage>
        <taxon>Bacteria</taxon>
        <taxon>Pseudomonadati</taxon>
        <taxon>Pseudomonadota</taxon>
        <taxon>Gammaproteobacteria</taxon>
        <taxon>Enterobacterales</taxon>
        <taxon>Morganellaceae</taxon>
        <taxon>Xenorhabdus</taxon>
    </lineage>
</organism>
<evidence type="ECO:0000313" key="2">
    <source>
        <dbReference type="Proteomes" id="UP000225833"/>
    </source>
</evidence>
<dbReference type="Pfam" id="PF03406">
    <property type="entry name" value="Phage_fiber_2"/>
    <property type="match status" value="1"/>
</dbReference>
<dbReference type="EMBL" id="NIBS01000008">
    <property type="protein sequence ID" value="PHM27836.1"/>
    <property type="molecule type" value="Genomic_DNA"/>
</dbReference>
<dbReference type="Proteomes" id="UP000225833">
    <property type="component" value="Unassembled WGS sequence"/>
</dbReference>
<dbReference type="AlphaFoldDB" id="A0A2D0J167"/>
<name>A0A2D0J167_XENBU</name>
<comment type="caution">
    <text evidence="1">The sequence shown here is derived from an EMBL/GenBank/DDBJ whole genome shotgun (WGS) entry which is preliminary data.</text>
</comment>
<dbReference type="InterPro" id="IPR005068">
    <property type="entry name" value="Phage_lambda_Stf-r2"/>
</dbReference>
<evidence type="ECO:0000313" key="1">
    <source>
        <dbReference type="EMBL" id="PHM27836.1"/>
    </source>
</evidence>
<accession>A0A2D0J167</accession>
<dbReference type="GO" id="GO:0046718">
    <property type="term" value="P:symbiont entry into host cell"/>
    <property type="evidence" value="ECO:0007669"/>
    <property type="project" value="InterPro"/>
</dbReference>
<dbReference type="RefSeq" id="WP_244589898.1">
    <property type="nucleotide sequence ID" value="NZ_CAWNNJ010000152.1"/>
</dbReference>
<reference evidence="1 2" key="1">
    <citation type="journal article" date="2017" name="Nat. Microbiol.">
        <title>Natural product diversity associated with the nematode symbionts Photorhabdus and Xenorhabdus.</title>
        <authorList>
            <person name="Tobias N.J."/>
            <person name="Wolff H."/>
            <person name="Djahanschiri B."/>
            <person name="Grundmann F."/>
            <person name="Kronenwerth M."/>
            <person name="Shi Y.M."/>
            <person name="Simonyi S."/>
            <person name="Grun P."/>
            <person name="Shapiro-Ilan D."/>
            <person name="Pidot S.J."/>
            <person name="Stinear T.P."/>
            <person name="Ebersberger I."/>
            <person name="Bode H.B."/>
        </authorList>
    </citation>
    <scope>NUCLEOTIDE SEQUENCE [LARGE SCALE GENOMIC DNA]</scope>
    <source>
        <strain evidence="1 2">DSM 16342</strain>
    </source>
</reference>